<dbReference type="Pfam" id="PF00440">
    <property type="entry name" value="TetR_N"/>
    <property type="match status" value="1"/>
</dbReference>
<comment type="caution">
    <text evidence="4">The sequence shown here is derived from an EMBL/GenBank/DDBJ whole genome shotgun (WGS) entry which is preliminary data.</text>
</comment>
<protein>
    <submittedName>
        <fullName evidence="4">TetR family transcriptional regulator</fullName>
    </submittedName>
</protein>
<evidence type="ECO:0000259" key="3">
    <source>
        <dbReference type="PROSITE" id="PS50977"/>
    </source>
</evidence>
<proteinExistence type="predicted"/>
<dbReference type="SUPFAM" id="SSF46689">
    <property type="entry name" value="Homeodomain-like"/>
    <property type="match status" value="1"/>
</dbReference>
<feature type="DNA-binding region" description="H-T-H motif" evidence="2">
    <location>
        <begin position="36"/>
        <end position="55"/>
    </location>
</feature>
<sequence length="212" mass="24415">MPTESAERLRDAERTRAEILDVATREFADQGYAGARVNEIAAKTRTTKRMLYYYFGSKEGLYIAVLERAYAGIRAREQELDVDHLDPVEALRQLAELTFDHHESHPDFIRLVSIENIHNAEHIGRSEVLSTLANPALDVLTRILQRGRADGTFREDVDALDVHMMISAFCIFRTANRHTFNAIFKRDMLDPGRREHYRKMLGDLLVEYLTAH</sequence>
<evidence type="ECO:0000256" key="1">
    <source>
        <dbReference type="ARBA" id="ARBA00023125"/>
    </source>
</evidence>
<feature type="domain" description="HTH tetR-type" evidence="3">
    <location>
        <begin position="13"/>
        <end position="73"/>
    </location>
</feature>
<accession>A0ABQ3JGC0</accession>
<dbReference type="InterPro" id="IPR036271">
    <property type="entry name" value="Tet_transcr_reg_TetR-rel_C_sf"/>
</dbReference>
<dbReference type="PRINTS" id="PR00455">
    <property type="entry name" value="HTHTETR"/>
</dbReference>
<dbReference type="SUPFAM" id="SSF48498">
    <property type="entry name" value="Tetracyclin repressor-like, C-terminal domain"/>
    <property type="match status" value="1"/>
</dbReference>
<dbReference type="Gene3D" id="1.10.357.10">
    <property type="entry name" value="Tetracycline Repressor, domain 2"/>
    <property type="match status" value="1"/>
</dbReference>
<name>A0ABQ3JGC0_9PSEU</name>
<dbReference type="RefSeq" id="WP_191248996.1">
    <property type="nucleotide sequence ID" value="NZ_BNAU01000012.1"/>
</dbReference>
<dbReference type="Pfam" id="PF17938">
    <property type="entry name" value="TetR_C_29"/>
    <property type="match status" value="1"/>
</dbReference>
<reference evidence="5" key="1">
    <citation type="journal article" date="2019" name="Int. J. Syst. Evol. Microbiol.">
        <title>The Global Catalogue of Microorganisms (GCM) 10K type strain sequencing project: providing services to taxonomists for standard genome sequencing and annotation.</title>
        <authorList>
            <consortium name="The Broad Institute Genomics Platform"/>
            <consortium name="The Broad Institute Genome Sequencing Center for Infectious Disease"/>
            <person name="Wu L."/>
            <person name="Ma J."/>
        </authorList>
    </citation>
    <scope>NUCLEOTIDE SEQUENCE [LARGE SCALE GENOMIC DNA]</scope>
    <source>
        <strain evidence="5">CGMCC 4.7677</strain>
    </source>
</reference>
<dbReference type="Proteomes" id="UP000605897">
    <property type="component" value="Unassembled WGS sequence"/>
</dbReference>
<evidence type="ECO:0000256" key="2">
    <source>
        <dbReference type="PROSITE-ProRule" id="PRU00335"/>
    </source>
</evidence>
<dbReference type="InterPro" id="IPR009057">
    <property type="entry name" value="Homeodomain-like_sf"/>
</dbReference>
<dbReference type="PANTHER" id="PTHR30328">
    <property type="entry name" value="TRANSCRIPTIONAL REPRESSOR"/>
    <property type="match status" value="1"/>
</dbReference>
<dbReference type="InterPro" id="IPR050109">
    <property type="entry name" value="HTH-type_TetR-like_transc_reg"/>
</dbReference>
<dbReference type="EMBL" id="BNAU01000012">
    <property type="protein sequence ID" value="GHF26371.1"/>
    <property type="molecule type" value="Genomic_DNA"/>
</dbReference>
<gene>
    <name evidence="4" type="primary">rutR</name>
    <name evidence="4" type="ORF">GCM10017786_70600</name>
</gene>
<dbReference type="PANTHER" id="PTHR30328:SF54">
    <property type="entry name" value="HTH-TYPE TRANSCRIPTIONAL REPRESSOR SCO4008"/>
    <property type="match status" value="1"/>
</dbReference>
<dbReference type="InterPro" id="IPR001647">
    <property type="entry name" value="HTH_TetR"/>
</dbReference>
<evidence type="ECO:0000313" key="5">
    <source>
        <dbReference type="Proteomes" id="UP000605897"/>
    </source>
</evidence>
<keyword evidence="5" id="KW-1185">Reference proteome</keyword>
<dbReference type="PROSITE" id="PS50977">
    <property type="entry name" value="HTH_TETR_2"/>
    <property type="match status" value="1"/>
</dbReference>
<keyword evidence="1 2" id="KW-0238">DNA-binding</keyword>
<organism evidence="4 5">
    <name type="scientific">Amycolatopsis deserti</name>
    <dbReference type="NCBI Taxonomy" id="185696"/>
    <lineage>
        <taxon>Bacteria</taxon>
        <taxon>Bacillati</taxon>
        <taxon>Actinomycetota</taxon>
        <taxon>Actinomycetes</taxon>
        <taxon>Pseudonocardiales</taxon>
        <taxon>Pseudonocardiaceae</taxon>
        <taxon>Amycolatopsis</taxon>
    </lineage>
</organism>
<dbReference type="InterPro" id="IPR041474">
    <property type="entry name" value="NicS_C"/>
</dbReference>
<evidence type="ECO:0000313" key="4">
    <source>
        <dbReference type="EMBL" id="GHF26371.1"/>
    </source>
</evidence>